<keyword evidence="3 9" id="KW-0597">Phosphoprotein</keyword>
<evidence type="ECO:0000256" key="2">
    <source>
        <dbReference type="ARBA" id="ARBA00012438"/>
    </source>
</evidence>
<dbReference type="OrthoDB" id="5372021at2"/>
<keyword evidence="5" id="KW-0547">Nucleotide-binding</keyword>
<reference evidence="15" key="2">
    <citation type="submission" date="2011-01" db="EMBL/GenBank/DDBJ databases">
        <title>The complete genome of Nitratifractor salsuginis DSM 16511.</title>
        <authorList>
            <consortium name="US DOE Joint Genome Institute (JGI-PGF)"/>
            <person name="Lucas S."/>
            <person name="Copeland A."/>
            <person name="Lapidus A."/>
            <person name="Bruce D."/>
            <person name="Goodwin L."/>
            <person name="Pitluck S."/>
            <person name="Kyrpides N."/>
            <person name="Mavromatis K."/>
            <person name="Ivanova N."/>
            <person name="Mikhailova N."/>
            <person name="Zeytun A."/>
            <person name="Detter J.C."/>
            <person name="Tapia R."/>
            <person name="Han C."/>
            <person name="Land M."/>
            <person name="Hauser L."/>
            <person name="Markowitz V."/>
            <person name="Cheng J.-F."/>
            <person name="Hugenholtz P."/>
            <person name="Woyke T."/>
            <person name="Wu D."/>
            <person name="Tindall B."/>
            <person name="Schuetze A."/>
            <person name="Brambilla E."/>
            <person name="Klenk H.-P."/>
            <person name="Eisen J.A."/>
        </authorList>
    </citation>
    <scope>NUCLEOTIDE SEQUENCE [LARGE SCALE GENOMIC DNA]</scope>
    <source>
        <strain evidence="15">DSM 16511 / JCM 12458 / E9I37-1</strain>
    </source>
</reference>
<dbReference type="SMART" id="SM00448">
    <property type="entry name" value="REC"/>
    <property type="match status" value="1"/>
</dbReference>
<proteinExistence type="predicted"/>
<evidence type="ECO:0000256" key="5">
    <source>
        <dbReference type="ARBA" id="ARBA00022741"/>
    </source>
</evidence>
<dbReference type="InterPro" id="IPR005467">
    <property type="entry name" value="His_kinase_dom"/>
</dbReference>
<evidence type="ECO:0000256" key="4">
    <source>
        <dbReference type="ARBA" id="ARBA00022679"/>
    </source>
</evidence>
<accession>E6X011</accession>
<dbReference type="SMART" id="SM00387">
    <property type="entry name" value="HATPase_c"/>
    <property type="match status" value="1"/>
</dbReference>
<feature type="modified residue" description="4-aspartylphosphate" evidence="9">
    <location>
        <position position="809"/>
    </location>
</feature>
<evidence type="ECO:0000256" key="6">
    <source>
        <dbReference type="ARBA" id="ARBA00022777"/>
    </source>
</evidence>
<evidence type="ECO:0000256" key="7">
    <source>
        <dbReference type="ARBA" id="ARBA00022840"/>
    </source>
</evidence>
<keyword evidence="11" id="KW-0812">Transmembrane</keyword>
<feature type="domain" description="Histidine kinase" evidence="12">
    <location>
        <begin position="386"/>
        <end position="608"/>
    </location>
</feature>
<dbReference type="AlphaFoldDB" id="E6X011"/>
<dbReference type="Pfam" id="PF00512">
    <property type="entry name" value="HisKA"/>
    <property type="match status" value="1"/>
</dbReference>
<evidence type="ECO:0000313" key="15">
    <source>
        <dbReference type="Proteomes" id="UP000008633"/>
    </source>
</evidence>
<dbReference type="CDD" id="cd00082">
    <property type="entry name" value="HisKA"/>
    <property type="match status" value="1"/>
</dbReference>
<dbReference type="InterPro" id="IPR004358">
    <property type="entry name" value="Sig_transdc_His_kin-like_C"/>
</dbReference>
<keyword evidence="7" id="KW-0067">ATP-binding</keyword>
<keyword evidence="4" id="KW-0808">Transferase</keyword>
<dbReference type="InterPro" id="IPR003594">
    <property type="entry name" value="HATPase_dom"/>
</dbReference>
<dbReference type="PANTHER" id="PTHR45339:SF1">
    <property type="entry name" value="HYBRID SIGNAL TRANSDUCTION HISTIDINE KINASE J"/>
    <property type="match status" value="1"/>
</dbReference>
<evidence type="ECO:0000256" key="9">
    <source>
        <dbReference type="PROSITE-ProRule" id="PRU00169"/>
    </source>
</evidence>
<dbReference type="eggNOG" id="COG2205">
    <property type="taxonomic scope" value="Bacteria"/>
</dbReference>
<dbReference type="EMBL" id="CP002452">
    <property type="protein sequence ID" value="ADV46734.1"/>
    <property type="molecule type" value="Genomic_DNA"/>
</dbReference>
<dbReference type="Gene3D" id="1.10.287.130">
    <property type="match status" value="1"/>
</dbReference>
<dbReference type="Proteomes" id="UP000008633">
    <property type="component" value="Chromosome"/>
</dbReference>
<dbReference type="InterPro" id="IPR013587">
    <property type="entry name" value="Nitrate/nitrite_sensing"/>
</dbReference>
<dbReference type="SUPFAM" id="SSF47384">
    <property type="entry name" value="Homodimeric domain of signal transducing histidine kinase"/>
    <property type="match status" value="1"/>
</dbReference>
<feature type="transmembrane region" description="Helical" evidence="11">
    <location>
        <begin position="9"/>
        <end position="29"/>
    </location>
</feature>
<keyword evidence="15" id="KW-1185">Reference proteome</keyword>
<name>E6X011_NITSE</name>
<dbReference type="GO" id="GO:0005524">
    <property type="term" value="F:ATP binding"/>
    <property type="evidence" value="ECO:0007669"/>
    <property type="project" value="UniProtKB-KW"/>
</dbReference>
<evidence type="ECO:0000259" key="13">
    <source>
        <dbReference type="PROSITE" id="PS50110"/>
    </source>
</evidence>
<protein>
    <recommendedName>
        <fullName evidence="2">histidine kinase</fullName>
        <ecNumber evidence="2">2.7.13.3</ecNumber>
    </recommendedName>
</protein>
<dbReference type="EC" id="2.7.13.3" evidence="2"/>
<reference evidence="14 15" key="1">
    <citation type="journal article" date="2011" name="Stand. Genomic Sci.">
        <title>Complete genome sequence of Nitratifractor salsuginis type strain (E9I37-1).</title>
        <authorList>
            <person name="Anderson I."/>
            <person name="Sikorski J."/>
            <person name="Zeytun A."/>
            <person name="Nolan M."/>
            <person name="Lapidus A."/>
            <person name="Lucas S."/>
            <person name="Hammon N."/>
            <person name="Deshpande S."/>
            <person name="Cheng J.F."/>
            <person name="Tapia R."/>
            <person name="Han C."/>
            <person name="Goodwin L."/>
            <person name="Pitluck S."/>
            <person name="Liolios K."/>
            <person name="Pagani I."/>
            <person name="Ivanova N."/>
            <person name="Huntemann M."/>
            <person name="Mavromatis K."/>
            <person name="Ovchinikova G."/>
            <person name="Pati A."/>
            <person name="Chen A."/>
            <person name="Palaniappan K."/>
            <person name="Land M."/>
            <person name="Hauser L."/>
            <person name="Brambilla E.M."/>
            <person name="Ngatchou-Djao O.D."/>
            <person name="Rohde M."/>
            <person name="Tindall B.J."/>
            <person name="Goker M."/>
            <person name="Detter J.C."/>
            <person name="Woyke T."/>
            <person name="Bristow J."/>
            <person name="Eisen J.A."/>
            <person name="Markowitz V."/>
            <person name="Hugenholtz P."/>
            <person name="Klenk H.P."/>
            <person name="Kyrpides N.C."/>
        </authorList>
    </citation>
    <scope>NUCLEOTIDE SEQUENCE [LARGE SCALE GENOMIC DNA]</scope>
    <source>
        <strain evidence="15">DSM 16511 / JCM 12458 / E9I37-1</strain>
    </source>
</reference>
<dbReference type="FunFam" id="3.30.565.10:FF:000078">
    <property type="entry name" value="Two-component sensor histidine kinase"/>
    <property type="match status" value="1"/>
</dbReference>
<dbReference type="PRINTS" id="PR00344">
    <property type="entry name" value="BCTRLSENSOR"/>
</dbReference>
<dbReference type="InterPro" id="IPR001789">
    <property type="entry name" value="Sig_transdc_resp-reg_receiver"/>
</dbReference>
<dbReference type="SMART" id="SM00388">
    <property type="entry name" value="HisKA"/>
    <property type="match status" value="1"/>
</dbReference>
<feature type="region of interest" description="Disordered" evidence="10">
    <location>
        <begin position="883"/>
        <end position="942"/>
    </location>
</feature>
<evidence type="ECO:0000256" key="1">
    <source>
        <dbReference type="ARBA" id="ARBA00000085"/>
    </source>
</evidence>
<dbReference type="PANTHER" id="PTHR45339">
    <property type="entry name" value="HYBRID SIGNAL TRANSDUCTION HISTIDINE KINASE J"/>
    <property type="match status" value="1"/>
</dbReference>
<gene>
    <name evidence="14" type="ordered locus">Nitsa_1486</name>
</gene>
<keyword evidence="6 14" id="KW-0418">Kinase</keyword>
<keyword evidence="8" id="KW-0902">Two-component regulatory system</keyword>
<dbReference type="GO" id="GO:0000155">
    <property type="term" value="F:phosphorelay sensor kinase activity"/>
    <property type="evidence" value="ECO:0007669"/>
    <property type="project" value="InterPro"/>
</dbReference>
<evidence type="ECO:0000256" key="11">
    <source>
        <dbReference type="SAM" id="Phobius"/>
    </source>
</evidence>
<evidence type="ECO:0000256" key="3">
    <source>
        <dbReference type="ARBA" id="ARBA00022553"/>
    </source>
</evidence>
<sequence length="1054" mass="119295">MNKRFQKSIFSIILFLLVLLIGGLGWYAYQSYLKYHKDQTVAKQVHSIENGDTFIQALSRERMLSSVYLARKDKTTLSELKKVRVKVDQLLETLKADAKQFGNSDRYIRTLGTIASEIRSVRSRVDALSQEYGDILANEFEQRIFRPVVSAYQKVAASFVEPSLKSSFVLGAQLSSVYATEDLERDYLLYKIITGRKMSREDLKTWDRLISIDALPLLAEIKDAELRNKLLNTLQPLLFAEEINPKREKLLYGINDGKYPLDAKNWTAATDKRLNKLALASSNIYKLATERINTRLETEKSRMIQYAIAAVFFLILLMILAVIFYNVTKESRLLDETLKNIQFELDPQKKRELQRIVASRDLAAIYKFLGETIVEANKAKDLFLANMSHEIRTPLNGIVGFTQLLKNTPLSPDQQEFISVIENSSDNLLSIVNDILDLSKINADKIELEQIAFNAIEKFEDAVESYGAKAAEKNIDFGLFVDPSIPKTLVGDPTKISQVIVNLVSNAIKFTNSNGDVEVLIEKTNETDKDATIYFAVRDTGIGITEEQKAKIFGAFSQADAGTSRKYGGTGLGLAISSKLVEKMGGKLDIESEPGKGSTFFFTLTLPKGPDQAKEIPDFHGVSAAAVLPETVKERVTMRNLQRYAEFLGIDFRMLSYSELFALPAEELPDALFIEHQYARRGEELNKFLDLDTRVVLITTGILKKAAESVRDRVSKIIYKPLNYHKTVRAIESALEWKKQPRPQAAAPQKEEEEGFKDLKILVAEDNPINQKLIRTTLEQFGADVTLASNGKEAFELRKQNDYDLIFMDIQMPVMNGIEATREILHYEQVNHLPHIPIVALTANALTGDRERYLEAGLDNYIPKPINIPELKQIISLYYQEKPKHPSAPEKSEKGKGIEREAAHQTKRTEQREEAATTQEKVAESETAVIEETPSQEPREKGKEVDVLLYVRSPILEKIYERILQKQGFSVEGVSDENDLIEAMDRKRYRYILIDSANLDPDDSECLLIETLVEAGVEPYILVNDGEKLPYNCAETIHVPRFAEEIREQLQKAS</sequence>
<dbReference type="eggNOG" id="COG0784">
    <property type="taxonomic scope" value="Bacteria"/>
</dbReference>
<dbReference type="SUPFAM" id="SSF55874">
    <property type="entry name" value="ATPase domain of HSP90 chaperone/DNA topoisomerase II/histidine kinase"/>
    <property type="match status" value="1"/>
</dbReference>
<dbReference type="InterPro" id="IPR011006">
    <property type="entry name" value="CheY-like_superfamily"/>
</dbReference>
<feature type="transmembrane region" description="Helical" evidence="11">
    <location>
        <begin position="303"/>
        <end position="325"/>
    </location>
</feature>
<dbReference type="Gene3D" id="3.40.50.2300">
    <property type="match status" value="1"/>
</dbReference>
<feature type="compositionally biased region" description="Basic and acidic residues" evidence="10">
    <location>
        <begin position="883"/>
        <end position="915"/>
    </location>
</feature>
<evidence type="ECO:0000256" key="10">
    <source>
        <dbReference type="SAM" id="MobiDB-lite"/>
    </source>
</evidence>
<keyword evidence="11" id="KW-1133">Transmembrane helix</keyword>
<dbReference type="SUPFAM" id="SSF52172">
    <property type="entry name" value="CheY-like"/>
    <property type="match status" value="1"/>
</dbReference>
<evidence type="ECO:0000313" key="14">
    <source>
        <dbReference type="EMBL" id="ADV46734.1"/>
    </source>
</evidence>
<feature type="domain" description="Response regulatory" evidence="13">
    <location>
        <begin position="760"/>
        <end position="879"/>
    </location>
</feature>
<comment type="catalytic activity">
    <reaction evidence="1">
        <text>ATP + protein L-histidine = ADP + protein N-phospho-L-histidine.</text>
        <dbReference type="EC" id="2.7.13.3"/>
    </reaction>
</comment>
<dbReference type="RefSeq" id="WP_013554423.1">
    <property type="nucleotide sequence ID" value="NC_014935.1"/>
</dbReference>
<dbReference type="FunFam" id="1.10.287.130:FF:000002">
    <property type="entry name" value="Two-component osmosensing histidine kinase"/>
    <property type="match status" value="1"/>
</dbReference>
<dbReference type="Pfam" id="PF08376">
    <property type="entry name" value="NIT"/>
    <property type="match status" value="1"/>
</dbReference>
<dbReference type="InterPro" id="IPR036097">
    <property type="entry name" value="HisK_dim/P_sf"/>
</dbReference>
<dbReference type="Pfam" id="PF02518">
    <property type="entry name" value="HATPase_c"/>
    <property type="match status" value="1"/>
</dbReference>
<dbReference type="InterPro" id="IPR036890">
    <property type="entry name" value="HATPase_C_sf"/>
</dbReference>
<dbReference type="CDD" id="cd17546">
    <property type="entry name" value="REC_hyHK_CKI1_RcsC-like"/>
    <property type="match status" value="1"/>
</dbReference>
<dbReference type="Gene3D" id="3.30.565.10">
    <property type="entry name" value="Histidine kinase-like ATPase, C-terminal domain"/>
    <property type="match status" value="1"/>
</dbReference>
<dbReference type="PROSITE" id="PS50110">
    <property type="entry name" value="RESPONSE_REGULATORY"/>
    <property type="match status" value="1"/>
</dbReference>
<dbReference type="CDD" id="cd16922">
    <property type="entry name" value="HATPase_EvgS-ArcB-TorS-like"/>
    <property type="match status" value="1"/>
</dbReference>
<dbReference type="HOGENOM" id="CLU_000445_26_3_7"/>
<organism evidence="14 15">
    <name type="scientific">Nitratifractor salsuginis (strain DSM 16511 / JCM 12458 / E9I37-1)</name>
    <dbReference type="NCBI Taxonomy" id="749222"/>
    <lineage>
        <taxon>Bacteria</taxon>
        <taxon>Pseudomonadati</taxon>
        <taxon>Campylobacterota</taxon>
        <taxon>Epsilonproteobacteria</taxon>
        <taxon>Campylobacterales</taxon>
        <taxon>Sulfurovaceae</taxon>
        <taxon>Nitratifractor</taxon>
    </lineage>
</organism>
<evidence type="ECO:0000256" key="8">
    <source>
        <dbReference type="ARBA" id="ARBA00023012"/>
    </source>
</evidence>
<keyword evidence="11" id="KW-0472">Membrane</keyword>
<dbReference type="InterPro" id="IPR003661">
    <property type="entry name" value="HisK_dim/P_dom"/>
</dbReference>
<dbReference type="PROSITE" id="PS50109">
    <property type="entry name" value="HIS_KIN"/>
    <property type="match status" value="1"/>
</dbReference>
<dbReference type="Pfam" id="PF00072">
    <property type="entry name" value="Response_reg"/>
    <property type="match status" value="1"/>
</dbReference>
<evidence type="ECO:0000259" key="12">
    <source>
        <dbReference type="PROSITE" id="PS50109"/>
    </source>
</evidence>
<dbReference type="STRING" id="749222.Nitsa_1486"/>
<dbReference type="KEGG" id="nsa:Nitsa_1486"/>